<dbReference type="EMBL" id="BARW01009151">
    <property type="protein sequence ID" value="GAI76829.1"/>
    <property type="molecule type" value="Genomic_DNA"/>
</dbReference>
<reference evidence="2" key="1">
    <citation type="journal article" date="2014" name="Front. Microbiol.">
        <title>High frequency of phylogenetically diverse reductive dehalogenase-homologous genes in deep subseafloor sedimentary metagenomes.</title>
        <authorList>
            <person name="Kawai M."/>
            <person name="Futagami T."/>
            <person name="Toyoda A."/>
            <person name="Takaki Y."/>
            <person name="Nishi S."/>
            <person name="Hori S."/>
            <person name="Arai W."/>
            <person name="Tsubouchi T."/>
            <person name="Morono Y."/>
            <person name="Uchiyama I."/>
            <person name="Ito T."/>
            <person name="Fujiyama A."/>
            <person name="Inagaki F."/>
            <person name="Takami H."/>
        </authorList>
    </citation>
    <scope>NUCLEOTIDE SEQUENCE</scope>
    <source>
        <strain evidence="2">Expedition CK06-06</strain>
    </source>
</reference>
<evidence type="ECO:0000256" key="1">
    <source>
        <dbReference type="SAM" id="MobiDB-lite"/>
    </source>
</evidence>
<dbReference type="AlphaFoldDB" id="X1T9Y2"/>
<feature type="region of interest" description="Disordered" evidence="1">
    <location>
        <begin position="26"/>
        <end position="81"/>
    </location>
</feature>
<name>X1T9Y2_9ZZZZ</name>
<organism evidence="2">
    <name type="scientific">marine sediment metagenome</name>
    <dbReference type="NCBI Taxonomy" id="412755"/>
    <lineage>
        <taxon>unclassified sequences</taxon>
        <taxon>metagenomes</taxon>
        <taxon>ecological metagenomes</taxon>
    </lineage>
</organism>
<feature type="non-terminal residue" evidence="2">
    <location>
        <position position="81"/>
    </location>
</feature>
<feature type="compositionally biased region" description="Basic residues" evidence="1">
    <location>
        <begin position="33"/>
        <end position="69"/>
    </location>
</feature>
<sequence length="81" mass="9405">MPIGLYTRKGKNGRTMYFRNGKLISKASYSASRNRKRSTRKGQPRKGARRAYSPTRKRSIGNPRRNMRRKNFDLNIVDTAS</sequence>
<evidence type="ECO:0000313" key="2">
    <source>
        <dbReference type="EMBL" id="GAI76829.1"/>
    </source>
</evidence>
<comment type="caution">
    <text evidence="2">The sequence shown here is derived from an EMBL/GenBank/DDBJ whole genome shotgun (WGS) entry which is preliminary data.</text>
</comment>
<protein>
    <submittedName>
        <fullName evidence="2">Uncharacterized protein</fullName>
    </submittedName>
</protein>
<proteinExistence type="predicted"/>
<gene>
    <name evidence="2" type="ORF">S12H4_18511</name>
</gene>
<accession>X1T9Y2</accession>